<dbReference type="Proteomes" id="UP000266305">
    <property type="component" value="Unassembled WGS sequence"/>
</dbReference>
<evidence type="ECO:0000313" key="2">
    <source>
        <dbReference type="Proteomes" id="UP000266305"/>
    </source>
</evidence>
<organism evidence="1 2">
    <name type="scientific">Cereibacter sphaeroides</name>
    <name type="common">Rhodobacter sphaeroides</name>
    <dbReference type="NCBI Taxonomy" id="1063"/>
    <lineage>
        <taxon>Bacteria</taxon>
        <taxon>Pseudomonadati</taxon>
        <taxon>Pseudomonadota</taxon>
        <taxon>Alphaproteobacteria</taxon>
        <taxon>Rhodobacterales</taxon>
        <taxon>Paracoccaceae</taxon>
        <taxon>Cereibacter</taxon>
    </lineage>
</organism>
<evidence type="ECO:0000313" key="1">
    <source>
        <dbReference type="EMBL" id="RHZ98766.1"/>
    </source>
</evidence>
<dbReference type="PROSITE" id="PS51257">
    <property type="entry name" value="PROKAR_LIPOPROTEIN"/>
    <property type="match status" value="1"/>
</dbReference>
<name>A0AAX1USP7_CERSP</name>
<gene>
    <name evidence="1" type="ORF">D1114_01375</name>
</gene>
<proteinExistence type="predicted"/>
<evidence type="ECO:0008006" key="3">
    <source>
        <dbReference type="Google" id="ProtNLM"/>
    </source>
</evidence>
<sequence>MRHAVTLLLLPLLAACATPQERCISQVTRDLRVVDELIQEGELNLARGYAIEEVTDYRTEWVQCGPPIVRYRPDGKRVVYPARHCFDQVPYTVRQPKAIDLASQARTLEQLKRKRAELARAAGPAVQQCRATYPETK</sequence>
<dbReference type="EMBL" id="QWGP01000001">
    <property type="protein sequence ID" value="RHZ98766.1"/>
    <property type="molecule type" value="Genomic_DNA"/>
</dbReference>
<protein>
    <recommendedName>
        <fullName evidence="3">Lipoprotein</fullName>
    </recommendedName>
</protein>
<reference evidence="1 2" key="1">
    <citation type="submission" date="2018-08" db="EMBL/GenBank/DDBJ databases">
        <title>Draft genome sequence of Rhodobacter sphaeroides FY.</title>
        <authorList>
            <person name="Rayyan A."/>
            <person name="Meyer T.E."/>
            <person name="Kyndt J.A."/>
        </authorList>
    </citation>
    <scope>NUCLEOTIDE SEQUENCE [LARGE SCALE GENOMIC DNA]</scope>
    <source>
        <strain evidence="1 2">FY</strain>
    </source>
</reference>
<dbReference type="AlphaFoldDB" id="A0AAX1USP7"/>
<accession>A0AAX1USP7</accession>
<comment type="caution">
    <text evidence="1">The sequence shown here is derived from an EMBL/GenBank/DDBJ whole genome shotgun (WGS) entry which is preliminary data.</text>
</comment>